<evidence type="ECO:0000313" key="3">
    <source>
        <dbReference type="Proteomes" id="UP000736328"/>
    </source>
</evidence>
<feature type="transmembrane region" description="Helical" evidence="1">
    <location>
        <begin position="78"/>
        <end position="96"/>
    </location>
</feature>
<evidence type="ECO:0000313" key="2">
    <source>
        <dbReference type="EMBL" id="MBI4726599.1"/>
    </source>
</evidence>
<dbReference type="AlphaFoldDB" id="A0A933IAA1"/>
<reference evidence="2" key="1">
    <citation type="submission" date="2020-07" db="EMBL/GenBank/DDBJ databases">
        <title>Huge and variable diversity of episymbiotic CPR bacteria and DPANN archaea in groundwater ecosystems.</title>
        <authorList>
            <person name="He C.Y."/>
            <person name="Keren R."/>
            <person name="Whittaker M."/>
            <person name="Farag I.F."/>
            <person name="Doudna J."/>
            <person name="Cate J.H.D."/>
            <person name="Banfield J.F."/>
        </authorList>
    </citation>
    <scope>NUCLEOTIDE SEQUENCE</scope>
    <source>
        <strain evidence="2">NC_groundwater_1520_Pr4_B-0.1um_53_5</strain>
    </source>
</reference>
<evidence type="ECO:0000256" key="1">
    <source>
        <dbReference type="SAM" id="Phobius"/>
    </source>
</evidence>
<proteinExistence type="predicted"/>
<feature type="transmembrane region" description="Helical" evidence="1">
    <location>
        <begin position="385"/>
        <end position="402"/>
    </location>
</feature>
<keyword evidence="1" id="KW-1133">Transmembrane helix</keyword>
<dbReference type="SUPFAM" id="SSF48452">
    <property type="entry name" value="TPR-like"/>
    <property type="match status" value="1"/>
</dbReference>
<dbReference type="SMART" id="SM00028">
    <property type="entry name" value="TPR"/>
    <property type="match status" value="4"/>
</dbReference>
<feature type="transmembrane region" description="Helical" evidence="1">
    <location>
        <begin position="411"/>
        <end position="428"/>
    </location>
</feature>
<feature type="transmembrane region" description="Helical" evidence="1">
    <location>
        <begin position="200"/>
        <end position="218"/>
    </location>
</feature>
<dbReference type="InterPro" id="IPR011990">
    <property type="entry name" value="TPR-like_helical_dom_sf"/>
</dbReference>
<feature type="transmembrane region" description="Helical" evidence="1">
    <location>
        <begin position="43"/>
        <end position="63"/>
    </location>
</feature>
<dbReference type="Proteomes" id="UP000736328">
    <property type="component" value="Unassembled WGS sequence"/>
</dbReference>
<feature type="transmembrane region" description="Helical" evidence="1">
    <location>
        <begin position="225"/>
        <end position="251"/>
    </location>
</feature>
<keyword evidence="1" id="KW-0472">Membrane</keyword>
<feature type="transmembrane region" description="Helical" evidence="1">
    <location>
        <begin position="327"/>
        <end position="345"/>
    </location>
</feature>
<accession>A0A933IAA1</accession>
<dbReference type="EMBL" id="JACQXR010000062">
    <property type="protein sequence ID" value="MBI4726599.1"/>
    <property type="molecule type" value="Genomic_DNA"/>
</dbReference>
<feature type="transmembrane region" description="Helical" evidence="1">
    <location>
        <begin position="357"/>
        <end position="373"/>
    </location>
</feature>
<protein>
    <recommendedName>
        <fullName evidence="4">Tetratricopeptide repeat protein</fullName>
    </recommendedName>
</protein>
<organism evidence="2 3">
    <name type="scientific">candidate division TA06 bacterium</name>
    <dbReference type="NCBI Taxonomy" id="2250710"/>
    <lineage>
        <taxon>Bacteria</taxon>
        <taxon>Bacteria division TA06</taxon>
    </lineage>
</organism>
<keyword evidence="1" id="KW-0812">Transmembrane</keyword>
<feature type="transmembrane region" description="Helical" evidence="1">
    <location>
        <begin position="147"/>
        <end position="167"/>
    </location>
</feature>
<feature type="transmembrane region" description="Helical" evidence="1">
    <location>
        <begin position="116"/>
        <end position="135"/>
    </location>
</feature>
<feature type="transmembrane region" description="Helical" evidence="1">
    <location>
        <begin position="12"/>
        <end position="31"/>
    </location>
</feature>
<comment type="caution">
    <text evidence="2">The sequence shown here is derived from an EMBL/GenBank/DDBJ whole genome shotgun (WGS) entry which is preliminary data.</text>
</comment>
<evidence type="ECO:0008006" key="4">
    <source>
        <dbReference type="Google" id="ProtNLM"/>
    </source>
</evidence>
<sequence>MLSKQKNISPLILSGGFLLWWFVASFFSGRYTWGFGLLKYYSLIFRMVWFLSGLAMMSLLQFIPEPKYFKFSLPKSESILIVLLPAGLVLYILLRVNIPLLGDGFLRSQEISAGRLLSFTEPLTTLAHGMLYRLLSVLNFQTNLSQLSYRILSAVGGTAALTLYYFYAKDHGDRQVFWPLIFILAGAGFNQIFYGYIESYALFLAVLGWYLFLARKNISDSKPSFIPAILAGLAVALHGSGIFLISSLIYYWNKKSYFSVKTRVKRFLLEFLSFSAIPVAALVIGLLLASRPEVTTSVAELPKKSMLPLWGGFWGYGIFSPGHWLDIFNQLLLAAPVAWLLFWANPRAGYFKEPAEKFLGLAVAGGILFLIVVDPKLGTARDWDLLSWPFMALLFFILHRVLKLNLEWRRWAAAAVISVWLFLPWIMVNVSAEKSLARYTDLLAADKRSAAYGYENLAIYYRDHRDPEMMERAYRMARDSDSLNPRHIYNYALALSQNGNDLRSLPYFQKSLQLEARSAKRWNDYGAALIKCQMPEPAREALSRALALDQGNGDALYNMGVAHCLMLDWTMADSFFALTNRTGYPDAWLYYYWGEVKLNLKQYPKAAEYLKIAIDVGIREKALFDAYQKALAALPERNR</sequence>
<dbReference type="Gene3D" id="1.25.40.10">
    <property type="entry name" value="Tetratricopeptide repeat domain"/>
    <property type="match status" value="1"/>
</dbReference>
<name>A0A933IAA1_UNCT6</name>
<gene>
    <name evidence="2" type="ORF">HY768_05165</name>
</gene>
<feature type="transmembrane region" description="Helical" evidence="1">
    <location>
        <begin position="271"/>
        <end position="289"/>
    </location>
</feature>
<dbReference type="InterPro" id="IPR019734">
    <property type="entry name" value="TPR_rpt"/>
</dbReference>